<evidence type="ECO:0000256" key="1">
    <source>
        <dbReference type="ARBA" id="ARBA00023015"/>
    </source>
</evidence>
<dbReference type="InterPro" id="IPR036390">
    <property type="entry name" value="WH_DNA-bd_sf"/>
</dbReference>
<name>A0A176Y5P5_9BRAD</name>
<dbReference type="EMBL" id="LUUB01000132">
    <property type="protein sequence ID" value="OAE96203.1"/>
    <property type="molecule type" value="Genomic_DNA"/>
</dbReference>
<dbReference type="SMART" id="SM00895">
    <property type="entry name" value="FCD"/>
    <property type="match status" value="1"/>
</dbReference>
<dbReference type="PANTHER" id="PTHR43537:SF5">
    <property type="entry name" value="UXU OPERON TRANSCRIPTIONAL REGULATOR"/>
    <property type="match status" value="1"/>
</dbReference>
<dbReference type="CDD" id="cd07377">
    <property type="entry name" value="WHTH_GntR"/>
    <property type="match status" value="1"/>
</dbReference>
<dbReference type="SMART" id="SM00345">
    <property type="entry name" value="HTH_GNTR"/>
    <property type="match status" value="1"/>
</dbReference>
<dbReference type="OrthoDB" id="9805385at2"/>
<keyword evidence="3" id="KW-0804">Transcription</keyword>
<dbReference type="InterPro" id="IPR011711">
    <property type="entry name" value="GntR_C"/>
</dbReference>
<dbReference type="PANTHER" id="PTHR43537">
    <property type="entry name" value="TRANSCRIPTIONAL REGULATOR, GNTR FAMILY"/>
    <property type="match status" value="1"/>
</dbReference>
<keyword evidence="6" id="KW-1185">Reference proteome</keyword>
<feature type="domain" description="HTH gntR-type" evidence="4">
    <location>
        <begin position="23"/>
        <end position="91"/>
    </location>
</feature>
<dbReference type="Gene3D" id="1.10.10.10">
    <property type="entry name" value="Winged helix-like DNA-binding domain superfamily/Winged helix DNA-binding domain"/>
    <property type="match status" value="1"/>
</dbReference>
<dbReference type="GO" id="GO:0003700">
    <property type="term" value="F:DNA-binding transcription factor activity"/>
    <property type="evidence" value="ECO:0007669"/>
    <property type="project" value="InterPro"/>
</dbReference>
<dbReference type="SUPFAM" id="SSF48008">
    <property type="entry name" value="GntR ligand-binding domain-like"/>
    <property type="match status" value="1"/>
</dbReference>
<reference evidence="5 6" key="1">
    <citation type="submission" date="2016-03" db="EMBL/GenBank/DDBJ databases">
        <title>Draft Genome Sequence of the Strain BR 10245 (Bradyrhizobium sp.) isolated from nodules of Centrolobium paraense.</title>
        <authorList>
            <person name="Simoes-Araujo J.L.Sr."/>
            <person name="Barauna A.C."/>
            <person name="Silva K."/>
            <person name="Zilli J.E."/>
        </authorList>
    </citation>
    <scope>NUCLEOTIDE SEQUENCE [LARGE SCALE GENOMIC DNA]</scope>
    <source>
        <strain evidence="5 6">BR 10245</strain>
    </source>
</reference>
<dbReference type="PROSITE" id="PS50949">
    <property type="entry name" value="HTH_GNTR"/>
    <property type="match status" value="1"/>
</dbReference>
<dbReference type="Pfam" id="PF00392">
    <property type="entry name" value="GntR"/>
    <property type="match status" value="1"/>
</dbReference>
<evidence type="ECO:0000259" key="4">
    <source>
        <dbReference type="PROSITE" id="PS50949"/>
    </source>
</evidence>
<dbReference type="RefSeq" id="WP_063709248.1">
    <property type="nucleotide sequence ID" value="NZ_LUUB01000132.1"/>
</dbReference>
<dbReference type="InterPro" id="IPR008920">
    <property type="entry name" value="TF_FadR/GntR_C"/>
</dbReference>
<comment type="caution">
    <text evidence="5">The sequence shown here is derived from an EMBL/GenBank/DDBJ whole genome shotgun (WGS) entry which is preliminary data.</text>
</comment>
<dbReference type="STRING" id="1505087.AYJ54_37060"/>
<dbReference type="GO" id="GO:0003677">
    <property type="term" value="F:DNA binding"/>
    <property type="evidence" value="ECO:0007669"/>
    <property type="project" value="UniProtKB-KW"/>
</dbReference>
<dbReference type="AlphaFoldDB" id="A0A176Y5P5"/>
<proteinExistence type="predicted"/>
<evidence type="ECO:0000256" key="2">
    <source>
        <dbReference type="ARBA" id="ARBA00023125"/>
    </source>
</evidence>
<evidence type="ECO:0000313" key="5">
    <source>
        <dbReference type="EMBL" id="OAE96203.1"/>
    </source>
</evidence>
<accession>A0A176Y5P5</accession>
<evidence type="ECO:0000256" key="3">
    <source>
        <dbReference type="ARBA" id="ARBA00023163"/>
    </source>
</evidence>
<dbReference type="InterPro" id="IPR036388">
    <property type="entry name" value="WH-like_DNA-bd_sf"/>
</dbReference>
<dbReference type="Proteomes" id="UP000076959">
    <property type="component" value="Unassembled WGS sequence"/>
</dbReference>
<gene>
    <name evidence="5" type="ORF">AYJ54_37060</name>
</gene>
<keyword evidence="1" id="KW-0805">Transcription regulation</keyword>
<dbReference type="Pfam" id="PF07729">
    <property type="entry name" value="FCD"/>
    <property type="match status" value="1"/>
</dbReference>
<dbReference type="InterPro" id="IPR000524">
    <property type="entry name" value="Tscrpt_reg_HTH_GntR"/>
</dbReference>
<sequence length="256" mass="28955">MKKAPTARQRSAAVRSFLPLKGGRKSDQVFEQISAFIRSGRFPPGTRLPAERELTTMLNTSRQTVREAIYRAELVGLIEIRHGAGSFVVSKTAHGPEDKPLVDLIKIEADRIGEFFEIRRALEGWCAQHAAKVAKRSDLAALKARLDAMRQLDVSDGAWEENDIEFHRALAVATGNPLAVRMMAMLRETFSAFYRLKRFIPKREEQNLIWQHHRDVYDALRARDPQRARTAIIAHMDFVELKLAESVDLLGKAGRG</sequence>
<dbReference type="SUPFAM" id="SSF46785">
    <property type="entry name" value="Winged helix' DNA-binding domain"/>
    <property type="match status" value="1"/>
</dbReference>
<dbReference type="Gene3D" id="1.20.120.530">
    <property type="entry name" value="GntR ligand-binding domain-like"/>
    <property type="match status" value="1"/>
</dbReference>
<keyword evidence="2" id="KW-0238">DNA-binding</keyword>
<protein>
    <recommendedName>
        <fullName evidence="4">HTH gntR-type domain-containing protein</fullName>
    </recommendedName>
</protein>
<evidence type="ECO:0000313" key="6">
    <source>
        <dbReference type="Proteomes" id="UP000076959"/>
    </source>
</evidence>
<organism evidence="5 6">
    <name type="scientific">Bradyrhizobium centrolobii</name>
    <dbReference type="NCBI Taxonomy" id="1505087"/>
    <lineage>
        <taxon>Bacteria</taxon>
        <taxon>Pseudomonadati</taxon>
        <taxon>Pseudomonadota</taxon>
        <taxon>Alphaproteobacteria</taxon>
        <taxon>Hyphomicrobiales</taxon>
        <taxon>Nitrobacteraceae</taxon>
        <taxon>Bradyrhizobium</taxon>
    </lineage>
</organism>
<dbReference type="PRINTS" id="PR00035">
    <property type="entry name" value="HTHGNTR"/>
</dbReference>